<keyword evidence="1" id="KW-0732">Signal</keyword>
<keyword evidence="3" id="KW-1185">Reference proteome</keyword>
<evidence type="ECO:0000313" key="3">
    <source>
        <dbReference type="Proteomes" id="UP000309389"/>
    </source>
</evidence>
<evidence type="ECO:0000256" key="1">
    <source>
        <dbReference type="SAM" id="SignalP"/>
    </source>
</evidence>
<reference evidence="2 3" key="1">
    <citation type="submission" date="2019-04" db="EMBL/GenBank/DDBJ databases">
        <title>Altererythrobacter aquimixticola sp. nov., isolated from sediment of junction between the ocean and a freshwater spring.</title>
        <authorList>
            <person name="Yoon J.-H."/>
        </authorList>
    </citation>
    <scope>NUCLEOTIDE SEQUENCE [LARGE SCALE GENOMIC DNA]</scope>
    <source>
        <strain evidence="2 3">SSKS-13</strain>
    </source>
</reference>
<comment type="caution">
    <text evidence="2">The sequence shown here is derived from an EMBL/GenBank/DDBJ whole genome shotgun (WGS) entry which is preliminary data.</text>
</comment>
<dbReference type="OrthoDB" id="7428387at2"/>
<protein>
    <recommendedName>
        <fullName evidence="4">DUF11 domain-containing protein</fullName>
    </recommendedName>
</protein>
<dbReference type="EMBL" id="SSHH01000001">
    <property type="protein sequence ID" value="TIX51124.1"/>
    <property type="molecule type" value="Genomic_DNA"/>
</dbReference>
<sequence>MKTKRFASLFAIFALATAVPAQAEDVVSLTGNVLVERTVVENGESRIVYQAPDRVVPGDKLVFSTDYDNTTSQDVEQFVVTNPVPAAVTVAPESAAELDVSVDGGQSWGRLADLTIAGTDGAVRAATASDVTHIRWVLPMIAAGENGSLTYNAIVR</sequence>
<feature type="chain" id="PRO_5020489159" description="DUF11 domain-containing protein" evidence="1">
    <location>
        <begin position="24"/>
        <end position="156"/>
    </location>
</feature>
<evidence type="ECO:0000313" key="2">
    <source>
        <dbReference type="EMBL" id="TIX51124.1"/>
    </source>
</evidence>
<evidence type="ECO:0008006" key="4">
    <source>
        <dbReference type="Google" id="ProtNLM"/>
    </source>
</evidence>
<proteinExistence type="predicted"/>
<dbReference type="AlphaFoldDB" id="A0A4T3F479"/>
<dbReference type="RefSeq" id="WP_136691738.1">
    <property type="nucleotide sequence ID" value="NZ_SSHH01000001.1"/>
</dbReference>
<dbReference type="Proteomes" id="UP000309389">
    <property type="component" value="Unassembled WGS sequence"/>
</dbReference>
<accession>A0A4T3F479</accession>
<organism evidence="2 3">
    <name type="scientific">Alteraurantiacibacter aquimixticola</name>
    <dbReference type="NCBI Taxonomy" id="2489173"/>
    <lineage>
        <taxon>Bacteria</taxon>
        <taxon>Pseudomonadati</taxon>
        <taxon>Pseudomonadota</taxon>
        <taxon>Alphaproteobacteria</taxon>
        <taxon>Sphingomonadales</taxon>
        <taxon>Erythrobacteraceae</taxon>
        <taxon>Alteraurantiacibacter</taxon>
    </lineage>
</organism>
<feature type="signal peptide" evidence="1">
    <location>
        <begin position="1"/>
        <end position="23"/>
    </location>
</feature>
<name>A0A4T3F479_9SPHN</name>
<gene>
    <name evidence="2" type="ORF">E5222_01190</name>
</gene>